<dbReference type="Gene3D" id="3.30.465.10">
    <property type="match status" value="1"/>
</dbReference>
<proteinExistence type="predicted"/>
<dbReference type="WBParaSite" id="PSAMB.scaffold788size41356.g8713.t1">
    <property type="protein sequence ID" value="PSAMB.scaffold788size41356.g8713.t1"/>
    <property type="gene ID" value="PSAMB.scaffold788size41356.g8713"/>
</dbReference>
<evidence type="ECO:0000256" key="3">
    <source>
        <dbReference type="ARBA" id="ARBA00022692"/>
    </source>
</evidence>
<dbReference type="InterPro" id="IPR040165">
    <property type="entry name" value="Diminuto-like"/>
</dbReference>
<keyword evidence="5" id="KW-0560">Oxidoreductase</keyword>
<dbReference type="InterPro" id="IPR036318">
    <property type="entry name" value="FAD-bd_PCMH-like_sf"/>
</dbReference>
<evidence type="ECO:0000256" key="5">
    <source>
        <dbReference type="ARBA" id="ARBA00023002"/>
    </source>
</evidence>
<comment type="catalytic activity">
    <reaction evidence="7">
        <text>lanosterol + NADPH + H(+) = 24,25-dihydrolanosterol + NADP(+)</text>
        <dbReference type="Rhea" id="RHEA:33919"/>
        <dbReference type="ChEBI" id="CHEBI:15378"/>
        <dbReference type="ChEBI" id="CHEBI:16521"/>
        <dbReference type="ChEBI" id="CHEBI:28113"/>
        <dbReference type="ChEBI" id="CHEBI:57783"/>
        <dbReference type="ChEBI" id="CHEBI:58349"/>
    </reaction>
    <physiologicalReaction direction="left-to-right" evidence="7">
        <dbReference type="Rhea" id="RHEA:33920"/>
    </physiologicalReaction>
</comment>
<dbReference type="GO" id="GO:0008202">
    <property type="term" value="P:steroid metabolic process"/>
    <property type="evidence" value="ECO:0007669"/>
    <property type="project" value="TreeGrafter"/>
</dbReference>
<dbReference type="PANTHER" id="PTHR10801">
    <property type="entry name" value="24-DEHYDROCHOLESTEROL REDUCTASE"/>
    <property type="match status" value="1"/>
</dbReference>
<dbReference type="GO" id="GO:0005737">
    <property type="term" value="C:cytoplasm"/>
    <property type="evidence" value="ECO:0007669"/>
    <property type="project" value="TreeGrafter"/>
</dbReference>
<comment type="subcellular location">
    <subcellularLocation>
        <location evidence="1">Membrane</location>
        <topology evidence="1">Single-pass membrane protein</topology>
    </subcellularLocation>
</comment>
<dbReference type="PANTHER" id="PTHR10801:SF0">
    <property type="entry name" value="DELTA(24)-STEROL REDUCTASE"/>
    <property type="match status" value="1"/>
</dbReference>
<keyword evidence="6 9" id="KW-0472">Membrane</keyword>
<dbReference type="InterPro" id="IPR016166">
    <property type="entry name" value="FAD-bd_PCMH"/>
</dbReference>
<dbReference type="Pfam" id="PF01565">
    <property type="entry name" value="FAD_binding_4"/>
    <property type="match status" value="1"/>
</dbReference>
<evidence type="ECO:0000256" key="2">
    <source>
        <dbReference type="ARBA" id="ARBA00012405"/>
    </source>
</evidence>
<protein>
    <recommendedName>
        <fullName evidence="2">Delta(24)-sterol reductase</fullName>
        <ecNumber evidence="2">1.3.1.72</ecNumber>
    </recommendedName>
</protein>
<keyword evidence="11" id="KW-1185">Reference proteome</keyword>
<evidence type="ECO:0000313" key="12">
    <source>
        <dbReference type="WBParaSite" id="PSAMB.scaffold788size41356.g8713.t1"/>
    </source>
</evidence>
<feature type="domain" description="FAD-binding PCMH-type" evidence="10">
    <location>
        <begin position="57"/>
        <end position="241"/>
    </location>
</feature>
<accession>A0A914XFY7</accession>
<dbReference type="InterPro" id="IPR016169">
    <property type="entry name" value="FAD-bd_PCMH_sub2"/>
</dbReference>
<evidence type="ECO:0000256" key="7">
    <source>
        <dbReference type="ARBA" id="ARBA00051033"/>
    </source>
</evidence>
<feature type="transmembrane region" description="Helical" evidence="9">
    <location>
        <begin position="29"/>
        <end position="49"/>
    </location>
</feature>
<dbReference type="SUPFAM" id="SSF56176">
    <property type="entry name" value="FAD-binding/transporter-associated domain-like"/>
    <property type="match status" value="1"/>
</dbReference>
<sequence>MGSETQTQLPVTEKIPVIERVLEYVLFKFRWVFVVFFLLPVNIVYEAYFSVRNWIVFKLNSAPKAHSRKVAVIQKQIADWNKNGRTRKMCTARPGWLTMSFRTPKYKQQLEQIKTNQLVDILEIDKENGTVRVEPMVSMGQLTKYLLPLGYTLPVVPELDDLTVGGLINGCGVESSGRKYGLFQHTCVSYEVVMADGSLVVASKDKAADQSAENQALFYGIPWSHGTLGFLVAATIRIIPCKPYVQLSYVPCNSLETLTKTLEAESNNRENEFVEGLAFSKSTGVVMRGKFSDNPPKNGVINAIGRWYKPWFFTHVKAILDRNEIVTEYIPLRDYYHRHSKSIFWEIQEIIPFGNNWAFRYFVGWASPPKISLLKLTMPKPIKNLYERHHVLQDMLVPLSQLDQAIKVFDREVEIYPVWLCPYNLPSAPGMLRQRSGRNILYVDVGVYGTVTKPDYRPRETTRRLEKFVRSVEGVQMLYADTYMTRAEFWEMFDSSLYEWLRVKYGCKDAFPDVYDKVSKAARD</sequence>
<dbReference type="Proteomes" id="UP000887566">
    <property type="component" value="Unplaced"/>
</dbReference>
<dbReference type="EC" id="1.3.1.72" evidence="2"/>
<dbReference type="GO" id="GO:0016020">
    <property type="term" value="C:membrane"/>
    <property type="evidence" value="ECO:0007669"/>
    <property type="project" value="UniProtKB-SubCell"/>
</dbReference>
<evidence type="ECO:0000256" key="4">
    <source>
        <dbReference type="ARBA" id="ARBA00022989"/>
    </source>
</evidence>
<dbReference type="PROSITE" id="PS51387">
    <property type="entry name" value="FAD_PCMH"/>
    <property type="match status" value="1"/>
</dbReference>
<reference evidence="12" key="1">
    <citation type="submission" date="2022-11" db="UniProtKB">
        <authorList>
            <consortium name="WormBaseParasite"/>
        </authorList>
    </citation>
    <scope>IDENTIFICATION</scope>
</reference>
<name>A0A914XFY7_9BILA</name>
<dbReference type="AlphaFoldDB" id="A0A914XFY7"/>
<evidence type="ECO:0000256" key="8">
    <source>
        <dbReference type="ARBA" id="ARBA00052927"/>
    </source>
</evidence>
<evidence type="ECO:0000313" key="11">
    <source>
        <dbReference type="Proteomes" id="UP000887566"/>
    </source>
</evidence>
<comment type="catalytic activity">
    <reaction evidence="8">
        <text>5alpha-cholest-8-en-3beta-ol + NADP(+) = zymosterol + NADPH + H(+)</text>
        <dbReference type="Rhea" id="RHEA:36399"/>
        <dbReference type="ChEBI" id="CHEBI:15378"/>
        <dbReference type="ChEBI" id="CHEBI:16608"/>
        <dbReference type="ChEBI" id="CHEBI:18252"/>
        <dbReference type="ChEBI" id="CHEBI:57783"/>
        <dbReference type="ChEBI" id="CHEBI:58349"/>
        <dbReference type="EC" id="1.3.1.72"/>
    </reaction>
    <physiologicalReaction direction="right-to-left" evidence="8">
        <dbReference type="Rhea" id="RHEA:36401"/>
    </physiologicalReaction>
</comment>
<evidence type="ECO:0000256" key="1">
    <source>
        <dbReference type="ARBA" id="ARBA00004167"/>
    </source>
</evidence>
<evidence type="ECO:0000259" key="10">
    <source>
        <dbReference type="PROSITE" id="PS51387"/>
    </source>
</evidence>
<keyword evidence="3 9" id="KW-0812">Transmembrane</keyword>
<evidence type="ECO:0000256" key="9">
    <source>
        <dbReference type="SAM" id="Phobius"/>
    </source>
</evidence>
<dbReference type="InterPro" id="IPR006094">
    <property type="entry name" value="Oxid_FAD_bind_N"/>
</dbReference>
<dbReference type="GO" id="GO:0000246">
    <property type="term" value="F:Delta24(24-1) sterol reductase activity"/>
    <property type="evidence" value="ECO:0007669"/>
    <property type="project" value="TreeGrafter"/>
</dbReference>
<organism evidence="11 12">
    <name type="scientific">Plectus sambesii</name>
    <dbReference type="NCBI Taxonomy" id="2011161"/>
    <lineage>
        <taxon>Eukaryota</taxon>
        <taxon>Metazoa</taxon>
        <taxon>Ecdysozoa</taxon>
        <taxon>Nematoda</taxon>
        <taxon>Chromadorea</taxon>
        <taxon>Plectida</taxon>
        <taxon>Plectina</taxon>
        <taxon>Plectoidea</taxon>
        <taxon>Plectidae</taxon>
        <taxon>Plectus</taxon>
    </lineage>
</organism>
<keyword evidence="4 9" id="KW-1133">Transmembrane helix</keyword>
<evidence type="ECO:0000256" key="6">
    <source>
        <dbReference type="ARBA" id="ARBA00023136"/>
    </source>
</evidence>
<dbReference type="GO" id="GO:0071949">
    <property type="term" value="F:FAD binding"/>
    <property type="evidence" value="ECO:0007669"/>
    <property type="project" value="InterPro"/>
</dbReference>
<dbReference type="GO" id="GO:0050614">
    <property type="term" value="F:Delta24-sterol reductase activity"/>
    <property type="evidence" value="ECO:0007669"/>
    <property type="project" value="UniProtKB-EC"/>
</dbReference>